<evidence type="ECO:0000313" key="1">
    <source>
        <dbReference type="EMBL" id="POF33791.1"/>
    </source>
</evidence>
<dbReference type="AlphaFoldDB" id="A0A2S3V1D7"/>
<accession>A0A2S3V1D7</accession>
<proteinExistence type="predicted"/>
<dbReference type="OrthoDB" id="9775333at2"/>
<protein>
    <submittedName>
        <fullName evidence="1">Type VI secretion system protein ImpJ</fullName>
    </submittedName>
</protein>
<name>A0A2S3V1D7_9HYPH</name>
<dbReference type="EMBL" id="PPCN01000001">
    <property type="protein sequence ID" value="POF33791.1"/>
    <property type="molecule type" value="Genomic_DNA"/>
</dbReference>
<organism evidence="1 2">
    <name type="scientific">Roseibium marinum</name>
    <dbReference type="NCBI Taxonomy" id="281252"/>
    <lineage>
        <taxon>Bacteria</taxon>
        <taxon>Pseudomonadati</taxon>
        <taxon>Pseudomonadota</taxon>
        <taxon>Alphaproteobacteria</taxon>
        <taxon>Hyphomicrobiales</taxon>
        <taxon>Stappiaceae</taxon>
        <taxon>Roseibium</taxon>
    </lineage>
</organism>
<sequence>MNESLKPLWLEGMFLRPQHLQQHDRWLESTLEQRVQDLEPYAWGLRSLEIGADALEIGQLRINSAEAVFPDGAVFSTEKNGVISSARQITVDDQGKKVFLALPLRSAGQVELGDTVQDTRRYARRTSEVRNTNEADKPQAAIAVGTLTARIVLEGEGLDETAHLPIAEIETVSTQGEIRLSDSFIPPVLTARASLRLIQQIEQVRSLLRKRGEMLASNTSGQGESTRSGIVDLMALSVTNHYEVLFGHLSASGRHTPELVYREFISLIGAFAAFGADNRRPPELPAYDHLDLRLTFQKLVSVLEGLLSFVIEQNAVSIPLSKRDYGVWLGETTNKMIYSEHRSFVLIAHANVSLEVLRTQMPIQIKIGPVEKIRELVNLQLPGVPIAPLSVAPRQIPYVQNAVYFALDIENDLWPQMQNSAAFALHLSGDYPGLGLELWAVQKGH</sequence>
<dbReference type="InterPro" id="IPR010263">
    <property type="entry name" value="T6SS_TssK"/>
</dbReference>
<dbReference type="Pfam" id="PF05936">
    <property type="entry name" value="T6SS_VasE"/>
    <property type="match status" value="1"/>
</dbReference>
<dbReference type="PANTHER" id="PTHR35566:SF1">
    <property type="entry name" value="TYPE VI SECRETION SYSTEM BASEPLATE COMPONENT TSSK1"/>
    <property type="match status" value="1"/>
</dbReference>
<reference evidence="1 2" key="1">
    <citation type="submission" date="2018-01" db="EMBL/GenBank/DDBJ databases">
        <title>Genomic Encyclopedia of Archaeal and Bacterial Type Strains, Phase II (KMG-II): from individual species to whole genera.</title>
        <authorList>
            <person name="Goeker M."/>
        </authorList>
    </citation>
    <scope>NUCLEOTIDE SEQUENCE [LARGE SCALE GENOMIC DNA]</scope>
    <source>
        <strain evidence="1 2">DSM 17023</strain>
    </source>
</reference>
<dbReference type="PANTHER" id="PTHR35566">
    <property type="entry name" value="BLR3599 PROTEIN"/>
    <property type="match status" value="1"/>
</dbReference>
<gene>
    <name evidence="1" type="ORF">CLV41_101240</name>
</gene>
<comment type="caution">
    <text evidence="1">The sequence shown here is derived from an EMBL/GenBank/DDBJ whole genome shotgun (WGS) entry which is preliminary data.</text>
</comment>
<keyword evidence="2" id="KW-1185">Reference proteome</keyword>
<evidence type="ECO:0000313" key="2">
    <source>
        <dbReference type="Proteomes" id="UP000236959"/>
    </source>
</evidence>
<dbReference type="RefSeq" id="WP_146048471.1">
    <property type="nucleotide sequence ID" value="NZ_PPCN01000001.1"/>
</dbReference>
<dbReference type="NCBIfam" id="TIGR03353">
    <property type="entry name" value="VI_chp_4"/>
    <property type="match status" value="1"/>
</dbReference>
<dbReference type="Proteomes" id="UP000236959">
    <property type="component" value="Unassembled WGS sequence"/>
</dbReference>